<proteinExistence type="predicted"/>
<evidence type="ECO:0000313" key="2">
    <source>
        <dbReference type="Proteomes" id="UP000015530"/>
    </source>
</evidence>
<name>T0LQF0_COLGC</name>
<comment type="caution">
    <text evidence="1">The sequence shown here is derived from an EMBL/GenBank/DDBJ whole genome shotgun (WGS) entry which is preliminary data.</text>
</comment>
<sequence length="57" mass="6362">MGVKRDVSAVTLNDQVLAIFDFEGGMELRVDIDLGLIECWRIMGYGRNRVESIMAAS</sequence>
<reference evidence="2" key="1">
    <citation type="journal article" date="2013" name="Mol. Plant Microbe Interact.">
        <title>Global aspects of pacC regulation of pathogenicity genes in Colletotrichum gloeosporioides as revealed by transcriptome analysis.</title>
        <authorList>
            <person name="Alkan N."/>
            <person name="Meng X."/>
            <person name="Friedlander G."/>
            <person name="Reuveni E."/>
            <person name="Sukno S."/>
            <person name="Sherman A."/>
            <person name="Thon M."/>
            <person name="Fluhr R."/>
            <person name="Prusky D."/>
        </authorList>
    </citation>
    <scope>NUCLEOTIDE SEQUENCE [LARGE SCALE GENOMIC DNA]</scope>
    <source>
        <strain evidence="2">Cg-14</strain>
    </source>
</reference>
<dbReference type="AlphaFoldDB" id="T0LQF0"/>
<accession>T0LQF0</accession>
<dbReference type="Proteomes" id="UP000015530">
    <property type="component" value="Unassembled WGS sequence"/>
</dbReference>
<dbReference type="EMBL" id="AMYD01001276">
    <property type="protein sequence ID" value="EQB53921.1"/>
    <property type="molecule type" value="Genomic_DNA"/>
</dbReference>
<evidence type="ECO:0000313" key="1">
    <source>
        <dbReference type="EMBL" id="EQB53921.1"/>
    </source>
</evidence>
<dbReference type="HOGENOM" id="CLU_2996404_0_0_1"/>
<gene>
    <name evidence="1" type="ORF">CGLO_06307</name>
</gene>
<organism evidence="1 2">
    <name type="scientific">Colletotrichum gloeosporioides (strain Cg-14)</name>
    <name type="common">Anthracnose fungus</name>
    <name type="synonym">Glomerella cingulata</name>
    <dbReference type="NCBI Taxonomy" id="1237896"/>
    <lineage>
        <taxon>Eukaryota</taxon>
        <taxon>Fungi</taxon>
        <taxon>Dikarya</taxon>
        <taxon>Ascomycota</taxon>
        <taxon>Pezizomycotina</taxon>
        <taxon>Sordariomycetes</taxon>
        <taxon>Hypocreomycetidae</taxon>
        <taxon>Glomerellales</taxon>
        <taxon>Glomerellaceae</taxon>
        <taxon>Colletotrichum</taxon>
        <taxon>Colletotrichum gloeosporioides species complex</taxon>
    </lineage>
</organism>
<protein>
    <submittedName>
        <fullName evidence="1">Uncharacterized protein</fullName>
    </submittedName>
</protein>